<comment type="caution">
    <text evidence="1">The sequence shown here is derived from an EMBL/GenBank/DDBJ whole genome shotgun (WGS) entry which is preliminary data.</text>
</comment>
<dbReference type="EMBL" id="VFPG01000001">
    <property type="protein sequence ID" value="TQM30382.1"/>
    <property type="molecule type" value="Genomic_DNA"/>
</dbReference>
<organism evidence="1 2">
    <name type="scientific">Nocardia bhagyanarayanae</name>
    <dbReference type="NCBI Taxonomy" id="1215925"/>
    <lineage>
        <taxon>Bacteria</taxon>
        <taxon>Bacillati</taxon>
        <taxon>Actinomycetota</taxon>
        <taxon>Actinomycetes</taxon>
        <taxon>Mycobacteriales</taxon>
        <taxon>Nocardiaceae</taxon>
        <taxon>Nocardia</taxon>
    </lineage>
</organism>
<reference evidence="1 2" key="1">
    <citation type="submission" date="2019-06" db="EMBL/GenBank/DDBJ databases">
        <title>Sequencing the genomes of 1000 actinobacteria strains.</title>
        <authorList>
            <person name="Klenk H.-P."/>
        </authorList>
    </citation>
    <scope>NUCLEOTIDE SEQUENCE [LARGE SCALE GENOMIC DNA]</scope>
    <source>
        <strain evidence="1 2">DSM 103495</strain>
    </source>
</reference>
<dbReference type="AlphaFoldDB" id="A0A543F976"/>
<evidence type="ECO:0000313" key="2">
    <source>
        <dbReference type="Proteomes" id="UP000316331"/>
    </source>
</evidence>
<keyword evidence="2" id="KW-1185">Reference proteome</keyword>
<name>A0A543F976_9NOCA</name>
<dbReference type="Proteomes" id="UP000316331">
    <property type="component" value="Unassembled WGS sequence"/>
</dbReference>
<accession>A0A543F976</accession>
<evidence type="ECO:0000313" key="1">
    <source>
        <dbReference type="EMBL" id="TQM30382.1"/>
    </source>
</evidence>
<protein>
    <submittedName>
        <fullName evidence="1">Uncharacterized protein</fullName>
    </submittedName>
</protein>
<sequence>MYSTLSILTGCGLVVSLIGIIGTCVGDPRSAAGHRAPATPFTVSEAHRAMQLHRGCRADACARKGAAFRTLVAAGRIVPDTRADGYSM</sequence>
<gene>
    <name evidence="1" type="ORF">FB390_2006</name>
</gene>
<proteinExistence type="predicted"/>